<dbReference type="EMBL" id="JANPWZ010000245">
    <property type="protein sequence ID" value="KAJ3578204.1"/>
    <property type="molecule type" value="Genomic_DNA"/>
</dbReference>
<dbReference type="InterPro" id="IPR029063">
    <property type="entry name" value="SAM-dependent_MTases_sf"/>
</dbReference>
<dbReference type="EC" id="2.1.1.6" evidence="1"/>
<evidence type="ECO:0000256" key="1">
    <source>
        <dbReference type="ARBA" id="ARBA00012880"/>
    </source>
</evidence>
<evidence type="ECO:0000313" key="7">
    <source>
        <dbReference type="EMBL" id="KAJ3578204.1"/>
    </source>
</evidence>
<evidence type="ECO:0000313" key="8">
    <source>
        <dbReference type="Proteomes" id="UP001148614"/>
    </source>
</evidence>
<organism evidence="7 8">
    <name type="scientific">Xylaria arbuscula</name>
    <dbReference type="NCBI Taxonomy" id="114810"/>
    <lineage>
        <taxon>Eukaryota</taxon>
        <taxon>Fungi</taxon>
        <taxon>Dikarya</taxon>
        <taxon>Ascomycota</taxon>
        <taxon>Pezizomycotina</taxon>
        <taxon>Sordariomycetes</taxon>
        <taxon>Xylariomycetidae</taxon>
        <taxon>Xylariales</taxon>
        <taxon>Xylariaceae</taxon>
        <taxon>Xylaria</taxon>
    </lineage>
</organism>
<dbReference type="Proteomes" id="UP001148614">
    <property type="component" value="Unassembled WGS sequence"/>
</dbReference>
<gene>
    <name evidence="7" type="ORF">NPX13_g2364</name>
</gene>
<proteinExistence type="inferred from homology"/>
<dbReference type="GO" id="GO:0006584">
    <property type="term" value="P:catecholamine metabolic process"/>
    <property type="evidence" value="ECO:0007669"/>
    <property type="project" value="UniProtKB-KW"/>
</dbReference>
<accession>A0A9W8NJX5</accession>
<keyword evidence="8" id="KW-1185">Reference proteome</keyword>
<dbReference type="InterPro" id="IPR002935">
    <property type="entry name" value="SAM_O-MeTrfase"/>
</dbReference>
<keyword evidence="3" id="KW-0808">Transferase</keyword>
<comment type="similarity">
    <text evidence="6">Belongs to the class I-like SAM-binding methyltransferase superfamily. Cation-dependent O-methyltransferase family.</text>
</comment>
<evidence type="ECO:0000256" key="2">
    <source>
        <dbReference type="ARBA" id="ARBA00022603"/>
    </source>
</evidence>
<sequence length="291" mass="32025">MEAQKTVSFQGVAYQPQEDVYFDDGREHELLQFILNHPNVDQFKGNPQKVLDAIDEFGRTQKYLMNIGEYKSKTVVDLIKARKPQVMVELGGYVGYSAIAFAEALREAGGSVYYSLEKSTEFGKIITDLADVAGLSDVIKVVVGSSSDSLNRLHADGTLTEIDLLFLDHYKPLYTDDLKICEELGLIKVGTVLAADNVIKPGNPPYLEYVRSSVGKKVEDLATKIGTGPKGNPHLVYESRLVEGWEPSGVPEFSLKLRTVGSQDEGLEIPVSHTEALVTTEAVVREPHGHD</sequence>
<dbReference type="PANTHER" id="PTHR43836">
    <property type="entry name" value="CATECHOL O-METHYLTRANSFERASE 1-RELATED"/>
    <property type="match status" value="1"/>
</dbReference>
<dbReference type="GO" id="GO:0032259">
    <property type="term" value="P:methylation"/>
    <property type="evidence" value="ECO:0007669"/>
    <property type="project" value="UniProtKB-KW"/>
</dbReference>
<dbReference type="VEuPathDB" id="FungiDB:F4678DRAFT_31150"/>
<dbReference type="Pfam" id="PF01596">
    <property type="entry name" value="Methyltransf_3"/>
    <property type="match status" value="1"/>
</dbReference>
<dbReference type="SUPFAM" id="SSF53335">
    <property type="entry name" value="S-adenosyl-L-methionine-dependent methyltransferases"/>
    <property type="match status" value="1"/>
</dbReference>
<comment type="caution">
    <text evidence="7">The sequence shown here is derived from an EMBL/GenBank/DDBJ whole genome shotgun (WGS) entry which is preliminary data.</text>
</comment>
<keyword evidence="4" id="KW-0949">S-adenosyl-L-methionine</keyword>
<evidence type="ECO:0000256" key="6">
    <source>
        <dbReference type="ARBA" id="ARBA00023453"/>
    </source>
</evidence>
<evidence type="ECO:0000256" key="4">
    <source>
        <dbReference type="ARBA" id="ARBA00022691"/>
    </source>
</evidence>
<dbReference type="GO" id="GO:0008171">
    <property type="term" value="F:O-methyltransferase activity"/>
    <property type="evidence" value="ECO:0007669"/>
    <property type="project" value="InterPro"/>
</dbReference>
<dbReference type="Gene3D" id="3.40.50.150">
    <property type="entry name" value="Vaccinia Virus protein VP39"/>
    <property type="match status" value="1"/>
</dbReference>
<keyword evidence="5" id="KW-0128">Catecholamine metabolism</keyword>
<evidence type="ECO:0000256" key="3">
    <source>
        <dbReference type="ARBA" id="ARBA00022679"/>
    </source>
</evidence>
<dbReference type="AlphaFoldDB" id="A0A9W8NJX5"/>
<reference evidence="7" key="1">
    <citation type="submission" date="2022-07" db="EMBL/GenBank/DDBJ databases">
        <title>Genome Sequence of Xylaria arbuscula.</title>
        <authorList>
            <person name="Buettner E."/>
        </authorList>
    </citation>
    <scope>NUCLEOTIDE SEQUENCE</scope>
    <source>
        <strain evidence="7">VT107</strain>
    </source>
</reference>
<protein>
    <recommendedName>
        <fullName evidence="1">catechol O-methyltransferase</fullName>
        <ecNumber evidence="1">2.1.1.6</ecNumber>
    </recommendedName>
</protein>
<keyword evidence="2" id="KW-0489">Methyltransferase</keyword>
<name>A0A9W8NJX5_9PEZI</name>
<evidence type="ECO:0000256" key="5">
    <source>
        <dbReference type="ARBA" id="ARBA00022939"/>
    </source>
</evidence>
<dbReference type="PROSITE" id="PS51682">
    <property type="entry name" value="SAM_OMT_I"/>
    <property type="match status" value="1"/>
</dbReference>
<dbReference type="PANTHER" id="PTHR43836:SF2">
    <property type="entry name" value="CATECHOL O-METHYLTRANSFERASE 1-RELATED"/>
    <property type="match status" value="1"/>
</dbReference>